<evidence type="ECO:0000259" key="10">
    <source>
        <dbReference type="Pfam" id="PF00909"/>
    </source>
</evidence>
<feature type="transmembrane region" description="Helical" evidence="8">
    <location>
        <begin position="114"/>
        <end position="136"/>
    </location>
</feature>
<accession>A0A7R7YH84</accession>
<feature type="transmembrane region" description="Helical" evidence="8">
    <location>
        <begin position="329"/>
        <end position="348"/>
    </location>
</feature>
<evidence type="ECO:0000256" key="4">
    <source>
        <dbReference type="ARBA" id="ARBA00022692"/>
    </source>
</evidence>
<feature type="domain" description="Ammonium transporter AmtB-like" evidence="10">
    <location>
        <begin position="29"/>
        <end position="419"/>
    </location>
</feature>
<dbReference type="EMBL" id="AP024270">
    <property type="protein sequence ID" value="BCP65394.1"/>
    <property type="molecule type" value="Genomic_DNA"/>
</dbReference>
<feature type="transmembrane region" description="Helical" evidence="8">
    <location>
        <begin position="368"/>
        <end position="389"/>
    </location>
</feature>
<dbReference type="PANTHER" id="PTHR43029">
    <property type="entry name" value="AMMONIUM TRANSPORTER MEP2"/>
    <property type="match status" value="1"/>
</dbReference>
<evidence type="ECO:0000256" key="7">
    <source>
        <dbReference type="ARBA" id="ARBA00023177"/>
    </source>
</evidence>
<feature type="signal peptide" evidence="9">
    <location>
        <begin position="1"/>
        <end position="20"/>
    </location>
</feature>
<comment type="similarity">
    <text evidence="2 8">Belongs to the ammonia transporter channel (TC 1.A.11.2) family.</text>
</comment>
<gene>
    <name evidence="11" type="ORF">TthHB5018_03280</name>
</gene>
<feature type="chain" id="PRO_5032318608" description="Ammonium transporter" evidence="9">
    <location>
        <begin position="21"/>
        <end position="446"/>
    </location>
</feature>
<feature type="transmembrane region" description="Helical" evidence="8">
    <location>
        <begin position="273"/>
        <end position="292"/>
    </location>
</feature>
<keyword evidence="6 8" id="KW-0472">Membrane</keyword>
<reference evidence="12" key="1">
    <citation type="submission" date="2021-01" db="EMBL/GenBank/DDBJ databases">
        <title>Complete Genome Sequence of Thermus thermophilus Strain HB5018, Isolated from Mine Onsen Hot Spring.</title>
        <authorList>
            <person name="Miyazaki K."/>
            <person name="Moriya T."/>
            <person name="Nemoto N."/>
            <person name="Oshima T."/>
            <person name="Yura K."/>
            <person name="Bessho Y."/>
        </authorList>
    </citation>
    <scope>NUCLEOTIDE SEQUENCE [LARGE SCALE GENOMIC DNA]</scope>
    <source>
        <strain evidence="12">HB5018</strain>
    </source>
</reference>
<evidence type="ECO:0000256" key="8">
    <source>
        <dbReference type="RuleBase" id="RU362002"/>
    </source>
</evidence>
<protein>
    <recommendedName>
        <fullName evidence="8">Ammonium transporter</fullName>
    </recommendedName>
</protein>
<feature type="transmembrane region" description="Helical" evidence="8">
    <location>
        <begin position="64"/>
        <end position="84"/>
    </location>
</feature>
<feature type="transmembrane region" description="Helical" evidence="8">
    <location>
        <begin position="30"/>
        <end position="52"/>
    </location>
</feature>
<dbReference type="PROSITE" id="PS01219">
    <property type="entry name" value="AMMONIUM_TRANSP"/>
    <property type="match status" value="1"/>
</dbReference>
<evidence type="ECO:0000256" key="9">
    <source>
        <dbReference type="SAM" id="SignalP"/>
    </source>
</evidence>
<evidence type="ECO:0000256" key="6">
    <source>
        <dbReference type="ARBA" id="ARBA00023136"/>
    </source>
</evidence>
<dbReference type="Proteomes" id="UP000596099">
    <property type="component" value="Chromosome"/>
</dbReference>
<feature type="transmembrane region" description="Helical" evidence="8">
    <location>
        <begin position="143"/>
        <end position="165"/>
    </location>
</feature>
<dbReference type="GO" id="GO:0008519">
    <property type="term" value="F:ammonium channel activity"/>
    <property type="evidence" value="ECO:0007669"/>
    <property type="project" value="InterPro"/>
</dbReference>
<name>A0A7R7YH84_THETH</name>
<dbReference type="GO" id="GO:0005886">
    <property type="term" value="C:plasma membrane"/>
    <property type="evidence" value="ECO:0007669"/>
    <property type="project" value="UniProtKB-SubCell"/>
</dbReference>
<keyword evidence="4 8" id="KW-0812">Transmembrane</keyword>
<keyword evidence="9" id="KW-0732">Signal</keyword>
<evidence type="ECO:0000256" key="3">
    <source>
        <dbReference type="ARBA" id="ARBA00022448"/>
    </source>
</evidence>
<feature type="transmembrane region" description="Helical" evidence="8">
    <location>
        <begin position="177"/>
        <end position="198"/>
    </location>
</feature>
<evidence type="ECO:0000256" key="1">
    <source>
        <dbReference type="ARBA" id="ARBA00004141"/>
    </source>
</evidence>
<organism evidence="11 12">
    <name type="scientific">Thermus thermophilus</name>
    <dbReference type="NCBI Taxonomy" id="274"/>
    <lineage>
        <taxon>Bacteria</taxon>
        <taxon>Thermotogati</taxon>
        <taxon>Deinococcota</taxon>
        <taxon>Deinococci</taxon>
        <taxon>Thermales</taxon>
        <taxon>Thermaceae</taxon>
        <taxon>Thermus</taxon>
    </lineage>
</organism>
<dbReference type="SUPFAM" id="SSF111352">
    <property type="entry name" value="Ammonium transporter"/>
    <property type="match status" value="1"/>
</dbReference>
<dbReference type="RefSeq" id="WP_201351131.1">
    <property type="nucleotide sequence ID" value="NZ_AP024270.1"/>
</dbReference>
<feature type="transmembrane region" description="Helical" evidence="8">
    <location>
        <begin position="298"/>
        <end position="317"/>
    </location>
</feature>
<dbReference type="PANTHER" id="PTHR43029:SF10">
    <property type="entry name" value="AMMONIUM TRANSPORTER MEP2"/>
    <property type="match status" value="1"/>
</dbReference>
<evidence type="ECO:0000256" key="5">
    <source>
        <dbReference type="ARBA" id="ARBA00022989"/>
    </source>
</evidence>
<keyword evidence="5 8" id="KW-1133">Transmembrane helix</keyword>
<dbReference type="AlphaFoldDB" id="A0A7R7YH84"/>
<dbReference type="InterPro" id="IPR029020">
    <property type="entry name" value="Ammonium/urea_transptr"/>
</dbReference>
<dbReference type="InterPro" id="IPR024041">
    <property type="entry name" value="NH4_transpt_AmtB-like_dom"/>
</dbReference>
<proteinExistence type="inferred from homology"/>
<dbReference type="InterPro" id="IPR001905">
    <property type="entry name" value="Ammonium_transpt"/>
</dbReference>
<dbReference type="Gene3D" id="1.10.3430.10">
    <property type="entry name" value="Ammonium transporter AmtB like domains"/>
    <property type="match status" value="1"/>
</dbReference>
<dbReference type="Pfam" id="PF00909">
    <property type="entry name" value="Ammonium_transp"/>
    <property type="match status" value="1"/>
</dbReference>
<keyword evidence="7 8" id="KW-0924">Ammonia transport</keyword>
<sequence length="446" mass="45467">MRKGTLNGIAALGLSGLALAEGVDGADTAWMLVSTALVLLMTPALAFFYGGLVRSKNALNTMMMSFAALAFVGVGWALLGYTLAFGEGGPLLGGLGHLFLRGVGLEAQGAIPHVLFLAFQGTFAIITAALVSGALVERMRFPAYLAFLTLWGLFVYAPLAHWVWGGGFLGALGALDFAGGTVVHINAGVAALVGALVLGARKDYGRQAILPHNVPFTLLGAALLWFGWFGFNGGSALAANASAALAFANTMLAPAATLLVWTLLDLLRTGKATAVGAATAIVVGLVAVTPAAGFVSPLSALLIGALAAFPSYYVLLWRARTRLDDSLDVFAGHGVGGITGALLTGVFAEKAWNGVADGLLFGNPMQLGIQAVAVLAAVVYSALGTFALLKLVGLLTPLRAGPKEEGVGLDVTQHGEEAYTSGEGAILVLSEKAPAVPSLRPQGGEA</sequence>
<keyword evidence="3 8" id="KW-0813">Transport</keyword>
<evidence type="ECO:0000313" key="12">
    <source>
        <dbReference type="Proteomes" id="UP000596099"/>
    </source>
</evidence>
<feature type="transmembrane region" description="Helical" evidence="8">
    <location>
        <begin position="237"/>
        <end position="261"/>
    </location>
</feature>
<dbReference type="InterPro" id="IPR018047">
    <property type="entry name" value="Ammonium_transpt_CS"/>
</dbReference>
<dbReference type="NCBIfam" id="TIGR00836">
    <property type="entry name" value="amt"/>
    <property type="match status" value="1"/>
</dbReference>
<comment type="subcellular location">
    <subcellularLocation>
        <location evidence="8">Cell membrane</location>
        <topology evidence="8">Multi-pass membrane protein</topology>
    </subcellularLocation>
    <subcellularLocation>
        <location evidence="1">Membrane</location>
        <topology evidence="1">Multi-pass membrane protein</topology>
    </subcellularLocation>
</comment>
<evidence type="ECO:0000313" key="11">
    <source>
        <dbReference type="EMBL" id="BCP65394.1"/>
    </source>
</evidence>
<feature type="transmembrane region" description="Helical" evidence="8">
    <location>
        <begin position="210"/>
        <end position="231"/>
    </location>
</feature>
<evidence type="ECO:0000256" key="2">
    <source>
        <dbReference type="ARBA" id="ARBA00005887"/>
    </source>
</evidence>